<dbReference type="Proteomes" id="UP001186944">
    <property type="component" value="Unassembled WGS sequence"/>
</dbReference>
<dbReference type="Pfam" id="PF00651">
    <property type="entry name" value="BTB"/>
    <property type="match status" value="1"/>
</dbReference>
<reference evidence="2" key="1">
    <citation type="submission" date="2019-08" db="EMBL/GenBank/DDBJ databases">
        <title>The improved chromosome-level genome for the pearl oyster Pinctada fucata martensii using PacBio sequencing and Hi-C.</title>
        <authorList>
            <person name="Zheng Z."/>
        </authorList>
    </citation>
    <scope>NUCLEOTIDE SEQUENCE</scope>
    <source>
        <strain evidence="2">ZZ-2019</strain>
        <tissue evidence="2">Adductor muscle</tissue>
    </source>
</reference>
<dbReference type="PANTHER" id="PTHR24410:SF23">
    <property type="entry name" value="BTB DOMAIN-CONTAINING PROTEIN-RELATED"/>
    <property type="match status" value="1"/>
</dbReference>
<protein>
    <recommendedName>
        <fullName evidence="1">BTB domain-containing protein</fullName>
    </recommendedName>
</protein>
<gene>
    <name evidence="2" type="ORF">FSP39_000596</name>
</gene>
<dbReference type="InterPro" id="IPR051481">
    <property type="entry name" value="BTB-POZ/Galectin-3-binding"/>
</dbReference>
<comment type="caution">
    <text evidence="2">The sequence shown here is derived from an EMBL/GenBank/DDBJ whole genome shotgun (WGS) entry which is preliminary data.</text>
</comment>
<evidence type="ECO:0000313" key="2">
    <source>
        <dbReference type="EMBL" id="KAK3094344.1"/>
    </source>
</evidence>
<feature type="domain" description="BTB" evidence="1">
    <location>
        <begin position="30"/>
        <end position="60"/>
    </location>
</feature>
<proteinExistence type="predicted"/>
<evidence type="ECO:0000259" key="1">
    <source>
        <dbReference type="PROSITE" id="PS50097"/>
    </source>
</evidence>
<dbReference type="InterPro" id="IPR011333">
    <property type="entry name" value="SKP1/BTB/POZ_sf"/>
</dbReference>
<dbReference type="PANTHER" id="PTHR24410">
    <property type="entry name" value="HL07962P-RELATED"/>
    <property type="match status" value="1"/>
</dbReference>
<keyword evidence="3" id="KW-1185">Reference proteome</keyword>
<dbReference type="InterPro" id="IPR000210">
    <property type="entry name" value="BTB/POZ_dom"/>
</dbReference>
<name>A0AA88Y8K5_PINIB</name>
<sequence>MANAITIPVKDTNVTKGTGFGEYFNNESFSDVKISVGNREFQAHKIILSAKSEVFKTMLSMLECKEFALLLDSGALVVKSEMVVVEAIQKWLRACGRLMYEEVEKDFVTLFNCVRIPMLSPVELHAVEKMSEFKDPDSSDLTKLAFGLQIPYCNIRLDKI</sequence>
<dbReference type="Gene3D" id="3.30.710.10">
    <property type="entry name" value="Potassium Channel Kv1.1, Chain A"/>
    <property type="match status" value="1"/>
</dbReference>
<dbReference type="SUPFAM" id="SSF54695">
    <property type="entry name" value="POZ domain"/>
    <property type="match status" value="1"/>
</dbReference>
<organism evidence="2 3">
    <name type="scientific">Pinctada imbricata</name>
    <name type="common">Atlantic pearl-oyster</name>
    <name type="synonym">Pinctada martensii</name>
    <dbReference type="NCBI Taxonomy" id="66713"/>
    <lineage>
        <taxon>Eukaryota</taxon>
        <taxon>Metazoa</taxon>
        <taxon>Spiralia</taxon>
        <taxon>Lophotrochozoa</taxon>
        <taxon>Mollusca</taxon>
        <taxon>Bivalvia</taxon>
        <taxon>Autobranchia</taxon>
        <taxon>Pteriomorphia</taxon>
        <taxon>Pterioida</taxon>
        <taxon>Pterioidea</taxon>
        <taxon>Pteriidae</taxon>
        <taxon>Pinctada</taxon>
    </lineage>
</organism>
<dbReference type="AlphaFoldDB" id="A0AA88Y8K5"/>
<dbReference type="EMBL" id="VSWD01000008">
    <property type="protein sequence ID" value="KAK3094344.1"/>
    <property type="molecule type" value="Genomic_DNA"/>
</dbReference>
<evidence type="ECO:0000313" key="3">
    <source>
        <dbReference type="Proteomes" id="UP001186944"/>
    </source>
</evidence>
<dbReference type="PROSITE" id="PS50097">
    <property type="entry name" value="BTB"/>
    <property type="match status" value="1"/>
</dbReference>
<accession>A0AA88Y8K5</accession>